<sequence>MVPSYIDYNDANAPPPAYTPRHDGGAPKQDPVASINSLLDSFRSLHHEQNLPQNSKLYVTRQPESMSAGACVKSASPPKDKTRKWTWSRRLFHV</sequence>
<organism evidence="2 3">
    <name type="scientific">Armillaria ostoyae</name>
    <name type="common">Armillaria root rot fungus</name>
    <dbReference type="NCBI Taxonomy" id="47428"/>
    <lineage>
        <taxon>Eukaryota</taxon>
        <taxon>Fungi</taxon>
        <taxon>Dikarya</taxon>
        <taxon>Basidiomycota</taxon>
        <taxon>Agaricomycotina</taxon>
        <taxon>Agaricomycetes</taxon>
        <taxon>Agaricomycetidae</taxon>
        <taxon>Agaricales</taxon>
        <taxon>Marasmiineae</taxon>
        <taxon>Physalacriaceae</taxon>
        <taxon>Armillaria</taxon>
    </lineage>
</organism>
<evidence type="ECO:0000313" key="2">
    <source>
        <dbReference type="EMBL" id="SJL09391.1"/>
    </source>
</evidence>
<dbReference type="Proteomes" id="UP000219338">
    <property type="component" value="Unassembled WGS sequence"/>
</dbReference>
<dbReference type="AlphaFoldDB" id="A0A284RKX6"/>
<dbReference type="EMBL" id="FUEG01000010">
    <property type="protein sequence ID" value="SJL09391.1"/>
    <property type="molecule type" value="Genomic_DNA"/>
</dbReference>
<evidence type="ECO:0000313" key="3">
    <source>
        <dbReference type="Proteomes" id="UP000219338"/>
    </source>
</evidence>
<feature type="region of interest" description="Disordered" evidence="1">
    <location>
        <begin position="1"/>
        <end position="32"/>
    </location>
</feature>
<accession>A0A284RKX6</accession>
<dbReference type="OrthoDB" id="2869405at2759"/>
<gene>
    <name evidence="2" type="ORF">ARMOST_12769</name>
</gene>
<reference evidence="3" key="1">
    <citation type="journal article" date="2017" name="Nat. Ecol. Evol.">
        <title>Genome expansion and lineage-specific genetic innovations in the forest pathogenic fungi Armillaria.</title>
        <authorList>
            <person name="Sipos G."/>
            <person name="Prasanna A.N."/>
            <person name="Walter M.C."/>
            <person name="O'Connor E."/>
            <person name="Balint B."/>
            <person name="Krizsan K."/>
            <person name="Kiss B."/>
            <person name="Hess J."/>
            <person name="Varga T."/>
            <person name="Slot J."/>
            <person name="Riley R."/>
            <person name="Boka B."/>
            <person name="Rigling D."/>
            <person name="Barry K."/>
            <person name="Lee J."/>
            <person name="Mihaltcheva S."/>
            <person name="LaButti K."/>
            <person name="Lipzen A."/>
            <person name="Waldron R."/>
            <person name="Moloney N.M."/>
            <person name="Sperisen C."/>
            <person name="Kredics L."/>
            <person name="Vagvoelgyi C."/>
            <person name="Patrignani A."/>
            <person name="Fitzpatrick D."/>
            <person name="Nagy I."/>
            <person name="Doyle S."/>
            <person name="Anderson J.B."/>
            <person name="Grigoriev I.V."/>
            <person name="Gueldener U."/>
            <person name="Muensterkoetter M."/>
            <person name="Nagy L.G."/>
        </authorList>
    </citation>
    <scope>NUCLEOTIDE SEQUENCE [LARGE SCALE GENOMIC DNA]</scope>
    <source>
        <strain evidence="3">C18/9</strain>
    </source>
</reference>
<keyword evidence="3" id="KW-1185">Reference proteome</keyword>
<protein>
    <submittedName>
        <fullName evidence="2">Uncharacterized protein</fullName>
    </submittedName>
</protein>
<name>A0A284RKX6_ARMOS</name>
<evidence type="ECO:0000256" key="1">
    <source>
        <dbReference type="SAM" id="MobiDB-lite"/>
    </source>
</evidence>
<proteinExistence type="predicted"/>